<dbReference type="EMBL" id="JAVFKY010000001">
    <property type="protein sequence ID" value="KAK5584781.1"/>
    <property type="molecule type" value="Genomic_DNA"/>
</dbReference>
<accession>A0AAN7Z050</accession>
<evidence type="ECO:0000313" key="2">
    <source>
        <dbReference type="Proteomes" id="UP001344447"/>
    </source>
</evidence>
<gene>
    <name evidence="1" type="ORF">RB653_006398</name>
</gene>
<organism evidence="1 2">
    <name type="scientific">Dictyostelium firmibasis</name>
    <dbReference type="NCBI Taxonomy" id="79012"/>
    <lineage>
        <taxon>Eukaryota</taxon>
        <taxon>Amoebozoa</taxon>
        <taxon>Evosea</taxon>
        <taxon>Eumycetozoa</taxon>
        <taxon>Dictyostelia</taxon>
        <taxon>Dictyosteliales</taxon>
        <taxon>Dictyosteliaceae</taxon>
        <taxon>Dictyostelium</taxon>
    </lineage>
</organism>
<name>A0AAN7Z050_9MYCE</name>
<reference evidence="1 2" key="1">
    <citation type="submission" date="2023-11" db="EMBL/GenBank/DDBJ databases">
        <title>Dfirmibasis_genome.</title>
        <authorList>
            <person name="Edelbroek B."/>
            <person name="Kjellin J."/>
            <person name="Jerlstrom-Hultqvist J."/>
            <person name="Soderbom F."/>
        </authorList>
    </citation>
    <scope>NUCLEOTIDE SEQUENCE [LARGE SCALE GENOMIC DNA]</scope>
    <source>
        <strain evidence="1 2">TNS-C-14</strain>
    </source>
</reference>
<dbReference type="PANTHER" id="PTHR35175">
    <property type="entry name" value="DUF1289 DOMAIN-CONTAINING PROTEIN"/>
    <property type="match status" value="1"/>
</dbReference>
<evidence type="ECO:0000313" key="1">
    <source>
        <dbReference type="EMBL" id="KAK5584781.1"/>
    </source>
</evidence>
<comment type="caution">
    <text evidence="1">The sequence shown here is derived from an EMBL/GenBank/DDBJ whole genome shotgun (WGS) entry which is preliminary data.</text>
</comment>
<dbReference type="InterPro" id="IPR010710">
    <property type="entry name" value="DUF1289"/>
</dbReference>
<dbReference type="PANTHER" id="PTHR35175:SF2">
    <property type="entry name" value="DUF1289 DOMAIN-CONTAINING PROTEIN"/>
    <property type="match status" value="1"/>
</dbReference>
<dbReference type="Pfam" id="PF06945">
    <property type="entry name" value="DUF1289"/>
    <property type="match status" value="1"/>
</dbReference>
<keyword evidence="2" id="KW-1185">Reference proteome</keyword>
<sequence>MNVVNRIGKVVDASKVQVRKVNGMSTPCVDVCKLDPSSGYCMGCARNKEEIGSWSTKKEEERVRIIEEELPERKQYIHYPPINNNNK</sequence>
<proteinExistence type="predicted"/>
<dbReference type="AlphaFoldDB" id="A0AAN7Z050"/>
<evidence type="ECO:0008006" key="3">
    <source>
        <dbReference type="Google" id="ProtNLM"/>
    </source>
</evidence>
<dbReference type="Proteomes" id="UP001344447">
    <property type="component" value="Unassembled WGS sequence"/>
</dbReference>
<protein>
    <recommendedName>
        <fullName evidence="3">DUF1289 domain-containing protein</fullName>
    </recommendedName>
</protein>